<feature type="region of interest" description="Disordered" evidence="10">
    <location>
        <begin position="1840"/>
        <end position="2143"/>
    </location>
</feature>
<evidence type="ECO:0000259" key="11">
    <source>
        <dbReference type="PROSITE" id="PS50157"/>
    </source>
</evidence>
<feature type="compositionally biased region" description="Polar residues" evidence="10">
    <location>
        <begin position="1232"/>
        <end position="1245"/>
    </location>
</feature>
<comment type="caution">
    <text evidence="12">The sequence shown here is derived from an EMBL/GenBank/DDBJ whole genome shotgun (WGS) entry which is preliminary data.</text>
</comment>
<feature type="region of interest" description="Disordered" evidence="10">
    <location>
        <begin position="763"/>
        <end position="787"/>
    </location>
</feature>
<feature type="region of interest" description="Disordered" evidence="10">
    <location>
        <begin position="879"/>
        <end position="916"/>
    </location>
</feature>
<protein>
    <recommendedName>
        <fullName evidence="11">C2H2-type domain-containing protein</fullName>
    </recommendedName>
</protein>
<feature type="compositionally biased region" description="Low complexity" evidence="10">
    <location>
        <begin position="1579"/>
        <end position="1588"/>
    </location>
</feature>
<feature type="compositionally biased region" description="Polar residues" evidence="10">
    <location>
        <begin position="1203"/>
        <end position="1215"/>
    </location>
</feature>
<feature type="region of interest" description="Disordered" evidence="10">
    <location>
        <begin position="1636"/>
        <end position="1663"/>
    </location>
</feature>
<dbReference type="Gene3D" id="3.30.160.60">
    <property type="entry name" value="Classic Zinc Finger"/>
    <property type="match status" value="3"/>
</dbReference>
<dbReference type="SUPFAM" id="SSF57667">
    <property type="entry name" value="beta-beta-alpha zinc fingers"/>
    <property type="match status" value="2"/>
</dbReference>
<feature type="region of interest" description="Disordered" evidence="10">
    <location>
        <begin position="1196"/>
        <end position="1256"/>
    </location>
</feature>
<evidence type="ECO:0000313" key="13">
    <source>
        <dbReference type="Proteomes" id="UP000814243"/>
    </source>
</evidence>
<feature type="compositionally biased region" description="Polar residues" evidence="10">
    <location>
        <begin position="458"/>
        <end position="470"/>
    </location>
</feature>
<feature type="compositionally biased region" description="Polar residues" evidence="10">
    <location>
        <begin position="768"/>
        <end position="787"/>
    </location>
</feature>
<evidence type="ECO:0000256" key="6">
    <source>
        <dbReference type="ARBA" id="ARBA00023015"/>
    </source>
</evidence>
<comment type="subcellular location">
    <subcellularLocation>
        <location evidence="1">Nucleus</location>
    </subcellularLocation>
</comment>
<accession>A0A922MP00</accession>
<evidence type="ECO:0000313" key="12">
    <source>
        <dbReference type="EMBL" id="KAH9640118.1"/>
    </source>
</evidence>
<dbReference type="PROSITE" id="PS50157">
    <property type="entry name" value="ZINC_FINGER_C2H2_2"/>
    <property type="match status" value="4"/>
</dbReference>
<feature type="region of interest" description="Disordered" evidence="10">
    <location>
        <begin position="1563"/>
        <end position="1608"/>
    </location>
</feature>
<evidence type="ECO:0000256" key="10">
    <source>
        <dbReference type="SAM" id="MobiDB-lite"/>
    </source>
</evidence>
<evidence type="ECO:0000256" key="9">
    <source>
        <dbReference type="PROSITE-ProRule" id="PRU00042"/>
    </source>
</evidence>
<sequence>MRALDNSGTLQATPQLITVPVALPGVKPGDPQPMVQIQVLSPNILQMEPKYRMQIPIQGIQQVLTVEYGNGVHLLGQGSLGEGHQVLALPQEMQLVQPTQEKDHITQNMPQVREFTGNRSWRDNTMGYRSQSSTANYEIFKINTATGILLLQQAQGLPESLQQFLQLNPSDIKQGESIEIEMKNPNTKTEEPVAEAVLSEEPMYQHNMVVSGNFASSSSDKRLHELKLQINKDVCKHSQKKVVAAIANYINYIREIRRKQSRAKSLRRFKNALPHYDGVVINLDDDEEKEGNDNIGEKVNERNSAVTSHESNNISIPINNNIAYHLSNSIPLDSFAHTREIPSVTPISYQTQIDYSSYIPNLEQNTGSGHIASMRRETGGWRNTAYLNNFCIPHNLAPGPMTHNEWFNYVSMVNHQLNSQYIANKSLDSIMTQERLDTGEATWNRQNVEGNSAEKHNSTSQRSDPVTASSYDIVRPPEEYPPITNESSEQYLFHTFQSLVESAPQNIEQPKIQQQPTNDPNNVSENENMIESGKFIRNILDFLDQNISCSSEQSEDLLGVLLSEYHSIMDQKSAFELKDKLRKIIERRSKNNSSEKITEQIEITPRTSSQEGEVAVVGEEAGSITAENASIINTKSKFQKNLVKNTTIKESVPHKITPRKDTNIDVEMKQENIHENKSVHEEFALESPNSKIILLTNIAHDNRVSQNKDHNSNELAEGQNKIMSNCDTEVNETSSVVPNESKPAAHVPTKIIKRLKYHEYVSRKEKQSATSIDITTESKTSGERNPQYVNELENTTEKETQSNPQNFKKLEACMPNITSKGSLTDPPDYLNESQTRESHISRKPGHNFELVIFGEYGYKSRRASRESDVCKPRLKLKHQLSTESGYESSPKQSVPTNNFDIATPRPSISDQTKTSINPQEKNKNIKLNQEVKVPVYDISSDDSDSDSVKYVGTMELKNNKVIISKKEINDFKTIPNIKPKTETVSTNNINFELYDKRMNTFTYEIKKESNTLKKVKQTTGTVSPNDIDNVELGKSTMRPNEIEKESNTFDKIEPISEKVFPNDIVNADRKVPTILSNKIRKESELLDTVELKTEITSSNDIDSVSSENTDGVAMFLNSIDLLDIPLPPGKPGDTNKHQSTIPAIKNEMKEPIKYNQPFTLTTWRKQASRNVKPRHSSLRIIKWYKDSDLCSIPAKYKPGSKGLENQTSHNDTVQLKRNPRNDGQRSEEFQSETKTGINASLQNTNKPDESSKCEEDQKAICSRKTVLLPKYEPYQDRRQRNTLHTGRRQSLEYPCESYSNHQPKSKALGLKIKYKDWDRIEESEARPHTDVNSIYNKEYSQQENAIFTLPNLLKESTQKVENDTKENQHPVNFGYETITSQNEPILTESVDYVPSPGYEITIDSYDVIADYVPDNTLQLEQSTLLTNPSPENTPESMATERVLNDIFDKIRDNTPNENNIYEKDECLEHSEKHIGHATDVENERVPIENEKRKNYIENKTTDNPYPKNNEVIKKVSIKNGNDQLKSNMYNKVIIKDVTKDKKHKSNEENKTVPAIDKSKKGTIFLGDYIPDPRKKSSKSNKTQNKPSSDNASNSNKKRRPTRVPQLKGIRKILKERRLNRSLGKIISRQTKRKIIEPPDHPTLQEISKNNDFDTEKRATKEKTKIEPTDVKNETENEMQSTIKSELNNTSNLLVKYVKSDQNNIKLTLKDETINITIDLNNTLSTSREQQSSNNSSLVMGLDGGKGSLTKLDPLINNSLPIINISGDEHFIIKEKFEYNENSNNPVLFLFGNNNLSQPKTHIDDYTLPIHSSLKTPNMSDGYLQVPDLFKNELSLSKPVSPERDSCFLKQESPKNGSLPTTDKSDHSLLSPDFPVNDHPVQSPDSPFNDHPVQSPDSPVNDHPVQSPDSPVNDHPVHSPDSPVNDHPVQSPHSPVNDHPVQSPNSPVNDHPVQSPDSPLNDHPVQSSDSPVNDHPVQSPDSPPNDHPVQSPDSPPNDHPVQSPDSPLNDHPVLSPDFPLNDHPAQSPDSPLNDHPAQSPDSPLNDHLVQSPDSPVNDHPVQSPDSPVNDHPVQSPDFPVDDHPVQSPDSPVDDHPVQSPDSPVDDHPVQSPDSPVNDHPVQSPDSPLNDHSSPISNSPINDQYLPVIPNTSIYDDSLPIGMRDRYKRELGIHNSLINDHSLPMPNSLQNDHSLIVKELNLPILDNFIPTPVTRNESISPKPSLSKDDSPLPNPDSFNNDPKNTDVSKENSEHVTNRLPKLKIFRVELPPASAPNKKHLRKRSLSTYKCIECPIQEDQHIENTEINNMQLNKYEQISSGAKPTKITQTSSSKINSTELDTRSTNYKVAKKRLQNNENNIEICKNKKKIKLDKKQEIKQSAHKSQMKKLGTCTCVNKCLLKISATEQLNLHGTLRIQSKKKKKYKKKPPKPAKPKSGNIVITTSTDGTSIFCCPACDMAFTEKERLETHLVGHKIERRFICGICGAGLKRKEHLERHKLGHNPERPFVCDVCRKGFKRREHLNLHTIIHSGVKTEMCTECGKGFYRKDHLRKHTRSHESKRARDEAAGADNAAVATPAPVQPAPANNNILPEITIHIPTSSNSQSPVQINIPQHVVTSLGSQAHADTLDALLAHHS</sequence>
<dbReference type="InterPro" id="IPR013087">
    <property type="entry name" value="Znf_C2H2_type"/>
</dbReference>
<feature type="compositionally biased region" description="Basic and acidic residues" evidence="10">
    <location>
        <begin position="2241"/>
        <end position="2254"/>
    </location>
</feature>
<dbReference type="Proteomes" id="UP000814243">
    <property type="component" value="Unassembled WGS sequence"/>
</dbReference>
<feature type="region of interest" description="Disordered" evidence="10">
    <location>
        <begin position="2211"/>
        <end position="2256"/>
    </location>
</feature>
<reference evidence="12" key="1">
    <citation type="journal article" date="2021" name="G3 (Bethesda)">
        <title>Genome and transcriptome analysis of the beet armyworm Spodoptera exigua reveals targets for pest control. .</title>
        <authorList>
            <person name="Simon S."/>
            <person name="Breeschoten T."/>
            <person name="Jansen H.J."/>
            <person name="Dirks R.P."/>
            <person name="Schranz M.E."/>
            <person name="Ros V.I.D."/>
        </authorList>
    </citation>
    <scope>NUCLEOTIDE SEQUENCE</scope>
    <source>
        <strain evidence="12">TB_SE_WUR_2020</strain>
    </source>
</reference>
<evidence type="ECO:0000256" key="3">
    <source>
        <dbReference type="ARBA" id="ARBA00022737"/>
    </source>
</evidence>
<dbReference type="SMART" id="SM00355">
    <property type="entry name" value="ZnF_C2H2"/>
    <property type="match status" value="4"/>
</dbReference>
<feature type="region of interest" description="Disordered" evidence="10">
    <location>
        <begin position="817"/>
        <end position="841"/>
    </location>
</feature>
<feature type="region of interest" description="Disordered" evidence="10">
    <location>
        <begin position="2414"/>
        <end position="2437"/>
    </location>
</feature>
<evidence type="ECO:0000256" key="5">
    <source>
        <dbReference type="ARBA" id="ARBA00022833"/>
    </source>
</evidence>
<dbReference type="PANTHER" id="PTHR47772">
    <property type="entry name" value="ZINC FINGER PROTEIN 200"/>
    <property type="match status" value="1"/>
</dbReference>
<evidence type="ECO:0000256" key="4">
    <source>
        <dbReference type="ARBA" id="ARBA00022771"/>
    </source>
</evidence>
<feature type="compositionally biased region" description="Low complexity" evidence="10">
    <location>
        <begin position="2566"/>
        <end position="2581"/>
    </location>
</feature>
<keyword evidence="6" id="KW-0805">Transcription regulation</keyword>
<keyword evidence="3" id="KW-0677">Repeat</keyword>
<dbReference type="GO" id="GO:0008270">
    <property type="term" value="F:zinc ion binding"/>
    <property type="evidence" value="ECO:0007669"/>
    <property type="project" value="UniProtKB-KW"/>
</dbReference>
<dbReference type="InterPro" id="IPR036236">
    <property type="entry name" value="Znf_C2H2_sf"/>
</dbReference>
<evidence type="ECO:0000256" key="8">
    <source>
        <dbReference type="ARBA" id="ARBA00023242"/>
    </source>
</evidence>
<evidence type="ECO:0000256" key="1">
    <source>
        <dbReference type="ARBA" id="ARBA00004123"/>
    </source>
</evidence>
<evidence type="ECO:0000256" key="2">
    <source>
        <dbReference type="ARBA" id="ARBA00022723"/>
    </source>
</evidence>
<keyword evidence="7" id="KW-0804">Transcription</keyword>
<feature type="compositionally biased region" description="Basic and acidic residues" evidence="10">
    <location>
        <begin position="1219"/>
        <end position="1228"/>
    </location>
</feature>
<feature type="domain" description="C2H2-type" evidence="11">
    <location>
        <begin position="2533"/>
        <end position="2560"/>
    </location>
</feature>
<feature type="domain" description="C2H2-type" evidence="11">
    <location>
        <begin position="2505"/>
        <end position="2532"/>
    </location>
</feature>
<feature type="domain" description="C2H2-type" evidence="11">
    <location>
        <begin position="2449"/>
        <end position="2476"/>
    </location>
</feature>
<keyword evidence="5" id="KW-0862">Zinc</keyword>
<organism evidence="12 13">
    <name type="scientific">Spodoptera exigua</name>
    <name type="common">Beet armyworm</name>
    <name type="synonym">Noctua fulgens</name>
    <dbReference type="NCBI Taxonomy" id="7107"/>
    <lineage>
        <taxon>Eukaryota</taxon>
        <taxon>Metazoa</taxon>
        <taxon>Ecdysozoa</taxon>
        <taxon>Arthropoda</taxon>
        <taxon>Hexapoda</taxon>
        <taxon>Insecta</taxon>
        <taxon>Pterygota</taxon>
        <taxon>Neoptera</taxon>
        <taxon>Endopterygota</taxon>
        <taxon>Lepidoptera</taxon>
        <taxon>Glossata</taxon>
        <taxon>Ditrysia</taxon>
        <taxon>Noctuoidea</taxon>
        <taxon>Noctuidae</taxon>
        <taxon>Amphipyrinae</taxon>
        <taxon>Spodoptera</taxon>
    </lineage>
</organism>
<feature type="region of interest" description="Disordered" evidence="10">
    <location>
        <begin position="2548"/>
        <end position="2581"/>
    </location>
</feature>
<keyword evidence="2" id="KW-0479">Metal-binding</keyword>
<feature type="compositionally biased region" description="Basic and acidic residues" evidence="10">
    <location>
        <begin position="2554"/>
        <end position="2564"/>
    </location>
</feature>
<feature type="domain" description="C2H2-type" evidence="11">
    <location>
        <begin position="2477"/>
        <end position="2504"/>
    </location>
</feature>
<gene>
    <name evidence="12" type="ORF">HF086_016049</name>
</gene>
<dbReference type="PANTHER" id="PTHR47772:SF13">
    <property type="entry name" value="GASTRULA ZINC FINGER PROTEIN XLCGF49.1-LIKE-RELATED"/>
    <property type="match status" value="1"/>
</dbReference>
<keyword evidence="8" id="KW-0539">Nucleus</keyword>
<dbReference type="InterPro" id="IPR050636">
    <property type="entry name" value="C2H2-ZF_domain-containing"/>
</dbReference>
<feature type="compositionally biased region" description="Basic and acidic residues" evidence="10">
    <location>
        <begin position="1246"/>
        <end position="1256"/>
    </location>
</feature>
<dbReference type="EMBL" id="JACEFF010000295">
    <property type="protein sequence ID" value="KAH9640118.1"/>
    <property type="molecule type" value="Genomic_DNA"/>
</dbReference>
<name>A0A922MP00_SPOEX</name>
<dbReference type="GO" id="GO:0005634">
    <property type="term" value="C:nucleus"/>
    <property type="evidence" value="ECO:0007669"/>
    <property type="project" value="UniProtKB-SubCell"/>
</dbReference>
<dbReference type="Pfam" id="PF00096">
    <property type="entry name" value="zf-C2H2"/>
    <property type="match status" value="2"/>
</dbReference>
<proteinExistence type="predicted"/>
<dbReference type="PROSITE" id="PS00028">
    <property type="entry name" value="ZINC_FINGER_C2H2_1"/>
    <property type="match status" value="4"/>
</dbReference>
<evidence type="ECO:0000256" key="7">
    <source>
        <dbReference type="ARBA" id="ARBA00023163"/>
    </source>
</evidence>
<keyword evidence="4 9" id="KW-0863">Zinc-finger</keyword>
<feature type="compositionally biased region" description="Basic residues" evidence="10">
    <location>
        <begin position="2415"/>
        <end position="2431"/>
    </location>
</feature>
<feature type="region of interest" description="Disordered" evidence="10">
    <location>
        <begin position="442"/>
        <end position="484"/>
    </location>
</feature>
<feature type="compositionally biased region" description="Basic and acidic residues" evidence="10">
    <location>
        <begin position="1648"/>
        <end position="1663"/>
    </location>
</feature>
<feature type="compositionally biased region" description="Polar residues" evidence="10">
    <location>
        <begin position="2122"/>
        <end position="2140"/>
    </location>
</feature>
<dbReference type="FunFam" id="3.30.160.60:FF:000340">
    <property type="entry name" value="zinc finger protein 473 isoform X1"/>
    <property type="match status" value="1"/>
</dbReference>